<dbReference type="Gene3D" id="3.30.40.10">
    <property type="entry name" value="Zinc/RING finger domain, C3HC4 (zinc finger)"/>
    <property type="match status" value="1"/>
</dbReference>
<proteinExistence type="predicted"/>
<feature type="region of interest" description="Disordered" evidence="2">
    <location>
        <begin position="319"/>
        <end position="355"/>
    </location>
</feature>
<comment type="caution">
    <text evidence="5">The sequence shown here is derived from an EMBL/GenBank/DDBJ whole genome shotgun (WGS) entry which is preliminary data.</text>
</comment>
<evidence type="ECO:0000256" key="1">
    <source>
        <dbReference type="PROSITE-ProRule" id="PRU00175"/>
    </source>
</evidence>
<keyword evidence="1" id="KW-0479">Metal-binding</keyword>
<feature type="domain" description="RING-type" evidence="4">
    <location>
        <begin position="400"/>
        <end position="441"/>
    </location>
</feature>
<keyword evidence="6" id="KW-1185">Reference proteome</keyword>
<feature type="transmembrane region" description="Helical" evidence="3">
    <location>
        <begin position="256"/>
        <end position="285"/>
    </location>
</feature>
<evidence type="ECO:0000256" key="2">
    <source>
        <dbReference type="SAM" id="MobiDB-lite"/>
    </source>
</evidence>
<feature type="transmembrane region" description="Helical" evidence="3">
    <location>
        <begin position="227"/>
        <end position="244"/>
    </location>
</feature>
<dbReference type="InterPro" id="IPR013083">
    <property type="entry name" value="Znf_RING/FYVE/PHD"/>
</dbReference>
<accession>A0A1X2HXU2</accession>
<dbReference type="SUPFAM" id="SSF57850">
    <property type="entry name" value="RING/U-box"/>
    <property type="match status" value="1"/>
</dbReference>
<dbReference type="OrthoDB" id="8062037at2759"/>
<dbReference type="Proteomes" id="UP000193560">
    <property type="component" value="Unassembled WGS sequence"/>
</dbReference>
<dbReference type="PROSITE" id="PS50089">
    <property type="entry name" value="ZF_RING_2"/>
    <property type="match status" value="1"/>
</dbReference>
<keyword evidence="3" id="KW-0812">Transmembrane</keyword>
<keyword evidence="1" id="KW-0863">Zinc-finger</keyword>
<organism evidence="5 6">
    <name type="scientific">Absidia repens</name>
    <dbReference type="NCBI Taxonomy" id="90262"/>
    <lineage>
        <taxon>Eukaryota</taxon>
        <taxon>Fungi</taxon>
        <taxon>Fungi incertae sedis</taxon>
        <taxon>Mucoromycota</taxon>
        <taxon>Mucoromycotina</taxon>
        <taxon>Mucoromycetes</taxon>
        <taxon>Mucorales</taxon>
        <taxon>Cunninghamellaceae</taxon>
        <taxon>Absidia</taxon>
    </lineage>
</organism>
<sequence length="512" mass="57652">MPTTNLSHRHQPSTTSTSSSSSSSSSSTRPALPRVLTNSPSNAVHLSRSTARTSRRVRSHWITHFALNWRRSSRYSKFVFAYSLTLLALQVLATVVVLCSSWNMYCDKPLRIFLTVYVLRLAVSSPLSIYLHLAPRRQRRRRRQDERAERGENFVMTELQQPTINAQQQQHPTLPIPIPTATHASSSTQNPIIRPPPPVPPMVYPPPPPNSFSQSTLISWIDRSKSALDLFATLWFIIGNYMLFTSTTCSETAKPIYYLSLAVIIYGYLIITVPLLLCTAVIFCLPCVLVGMRLLHVEDGVDMGGASADDIDQIPVYRFRSNKPPPPPPPRRPHPQLHHHQHQEHSEPPPNKQQQTEGISSVLDMIWIRLGWMESPSDEAQRAPVYYDELEIPNAQDQVCAICLSTYEEGDILCRLWCYHHFHKTCVSEWLVLNSRCPLCKRDCRRQKEQQQRSQLPNRLIGTHTVANANIITSPPESNDNIHAISAATTTSTSNSTPTIATATTTTRADAS</sequence>
<gene>
    <name evidence="5" type="ORF">BCR42DRAFT_428995</name>
</gene>
<dbReference type="Pfam" id="PF13639">
    <property type="entry name" value="zf-RING_2"/>
    <property type="match status" value="1"/>
</dbReference>
<name>A0A1X2HXU2_9FUNG</name>
<evidence type="ECO:0000259" key="4">
    <source>
        <dbReference type="PROSITE" id="PS50089"/>
    </source>
</evidence>
<keyword evidence="1" id="KW-0862">Zinc</keyword>
<keyword evidence="3" id="KW-1133">Transmembrane helix</keyword>
<evidence type="ECO:0000256" key="3">
    <source>
        <dbReference type="SAM" id="Phobius"/>
    </source>
</evidence>
<keyword evidence="3" id="KW-0472">Membrane</keyword>
<dbReference type="SMART" id="SM00184">
    <property type="entry name" value="RING"/>
    <property type="match status" value="1"/>
</dbReference>
<dbReference type="InterPro" id="IPR001841">
    <property type="entry name" value="Znf_RING"/>
</dbReference>
<dbReference type="EMBL" id="MCGE01000048">
    <property type="protein sequence ID" value="ORZ04778.1"/>
    <property type="molecule type" value="Genomic_DNA"/>
</dbReference>
<feature type="region of interest" description="Disordered" evidence="2">
    <location>
        <begin position="489"/>
        <end position="512"/>
    </location>
</feature>
<reference evidence="5 6" key="1">
    <citation type="submission" date="2016-07" db="EMBL/GenBank/DDBJ databases">
        <title>Pervasive Adenine N6-methylation of Active Genes in Fungi.</title>
        <authorList>
            <consortium name="DOE Joint Genome Institute"/>
            <person name="Mondo S.J."/>
            <person name="Dannebaum R.O."/>
            <person name="Kuo R.C."/>
            <person name="Labutti K."/>
            <person name="Haridas S."/>
            <person name="Kuo A."/>
            <person name="Salamov A."/>
            <person name="Ahrendt S.R."/>
            <person name="Lipzen A."/>
            <person name="Sullivan W."/>
            <person name="Andreopoulos W.B."/>
            <person name="Clum A."/>
            <person name="Lindquist E."/>
            <person name="Daum C."/>
            <person name="Ramamoorthy G.K."/>
            <person name="Gryganskyi A."/>
            <person name="Culley D."/>
            <person name="Magnuson J.K."/>
            <person name="James T.Y."/>
            <person name="O'Malley M.A."/>
            <person name="Stajich J.E."/>
            <person name="Spatafora J.W."/>
            <person name="Visel A."/>
            <person name="Grigoriev I.V."/>
        </authorList>
    </citation>
    <scope>NUCLEOTIDE SEQUENCE [LARGE SCALE GENOMIC DNA]</scope>
    <source>
        <strain evidence="5 6">NRRL 1336</strain>
    </source>
</reference>
<dbReference type="AlphaFoldDB" id="A0A1X2HXU2"/>
<dbReference type="GO" id="GO:0008270">
    <property type="term" value="F:zinc ion binding"/>
    <property type="evidence" value="ECO:0007669"/>
    <property type="project" value="UniProtKB-KW"/>
</dbReference>
<feature type="region of interest" description="Disordered" evidence="2">
    <location>
        <begin position="1"/>
        <end position="49"/>
    </location>
</feature>
<dbReference type="STRING" id="90262.A0A1X2HXU2"/>
<feature type="compositionally biased region" description="Basic residues" evidence="2">
    <location>
        <begin position="331"/>
        <end position="342"/>
    </location>
</feature>
<dbReference type="PANTHER" id="PTHR46225">
    <property type="entry name" value="C3H4 TYPE ZINC FINGER PROTEIN"/>
    <property type="match status" value="1"/>
</dbReference>
<dbReference type="PANTHER" id="PTHR46225:SF19">
    <property type="entry name" value="RING-TYPE DOMAIN-CONTAINING PROTEIN"/>
    <property type="match status" value="1"/>
</dbReference>
<feature type="compositionally biased region" description="Low complexity" evidence="2">
    <location>
        <begin position="13"/>
        <end position="28"/>
    </location>
</feature>
<feature type="transmembrane region" description="Helical" evidence="3">
    <location>
        <begin position="79"/>
        <end position="104"/>
    </location>
</feature>
<feature type="transmembrane region" description="Helical" evidence="3">
    <location>
        <begin position="110"/>
        <end position="133"/>
    </location>
</feature>
<protein>
    <recommendedName>
        <fullName evidence="4">RING-type domain-containing protein</fullName>
    </recommendedName>
</protein>
<evidence type="ECO:0000313" key="5">
    <source>
        <dbReference type="EMBL" id="ORZ04778.1"/>
    </source>
</evidence>
<evidence type="ECO:0000313" key="6">
    <source>
        <dbReference type="Proteomes" id="UP000193560"/>
    </source>
</evidence>